<evidence type="ECO:0000313" key="2">
    <source>
        <dbReference type="EMBL" id="KAG6369732.1"/>
    </source>
</evidence>
<reference evidence="2" key="1">
    <citation type="submission" date="2021-03" db="EMBL/GenBank/DDBJ databases">
        <title>Evolutionary innovations through gain and loss of genes in the ectomycorrhizal Boletales.</title>
        <authorList>
            <person name="Wu G."/>
            <person name="Miyauchi S."/>
            <person name="Morin E."/>
            <person name="Yang Z.-L."/>
            <person name="Xu J."/>
            <person name="Martin F.M."/>
        </authorList>
    </citation>
    <scope>NUCLEOTIDE SEQUENCE</scope>
    <source>
        <strain evidence="2">BR01</strain>
    </source>
</reference>
<feature type="compositionally biased region" description="Pro residues" evidence="1">
    <location>
        <begin position="132"/>
        <end position="147"/>
    </location>
</feature>
<dbReference type="EMBL" id="JAGFBS010000008">
    <property type="protein sequence ID" value="KAG6377692.1"/>
    <property type="molecule type" value="Genomic_DNA"/>
</dbReference>
<proteinExistence type="predicted"/>
<feature type="compositionally biased region" description="Low complexity" evidence="1">
    <location>
        <begin position="110"/>
        <end position="131"/>
    </location>
</feature>
<name>A0A8I2YDB4_9AGAM</name>
<evidence type="ECO:0000256" key="1">
    <source>
        <dbReference type="SAM" id="MobiDB-lite"/>
    </source>
</evidence>
<accession>A0A8I2YDB4</accession>
<feature type="compositionally biased region" description="Basic residues" evidence="1">
    <location>
        <begin position="153"/>
        <end position="171"/>
    </location>
</feature>
<dbReference type="AlphaFoldDB" id="A0A8I2YDB4"/>
<feature type="region of interest" description="Disordered" evidence="1">
    <location>
        <begin position="1"/>
        <end position="32"/>
    </location>
</feature>
<keyword evidence="4" id="KW-1185">Reference proteome</keyword>
<organism evidence="2 4">
    <name type="scientific">Boletus reticuloceps</name>
    <dbReference type="NCBI Taxonomy" id="495285"/>
    <lineage>
        <taxon>Eukaryota</taxon>
        <taxon>Fungi</taxon>
        <taxon>Dikarya</taxon>
        <taxon>Basidiomycota</taxon>
        <taxon>Agaricomycotina</taxon>
        <taxon>Agaricomycetes</taxon>
        <taxon>Agaricomycetidae</taxon>
        <taxon>Boletales</taxon>
        <taxon>Boletineae</taxon>
        <taxon>Boletaceae</taxon>
        <taxon>Boletoideae</taxon>
        <taxon>Boletus</taxon>
    </lineage>
</organism>
<feature type="compositionally biased region" description="Low complexity" evidence="1">
    <location>
        <begin position="7"/>
        <end position="19"/>
    </location>
</feature>
<dbReference type="Proteomes" id="UP000683000">
    <property type="component" value="Unassembled WGS sequence"/>
</dbReference>
<evidence type="ECO:0000313" key="3">
    <source>
        <dbReference type="EMBL" id="KAG6377692.1"/>
    </source>
</evidence>
<dbReference type="EMBL" id="JAGFBS010000067">
    <property type="protein sequence ID" value="KAG6369732.1"/>
    <property type="molecule type" value="Genomic_DNA"/>
</dbReference>
<gene>
    <name evidence="2" type="ORF">JVT61DRAFT_13601</name>
    <name evidence="3" type="ORF">JVT61DRAFT_14462</name>
</gene>
<sequence length="184" mass="20642">MLAYDFPPTSNNNNNSSTPIHDPHGRQKNFAESAIQRKERIEFLKRREWVRRVAEWVRETSVQKDYPIFGRSSRSCFPFSSRDAGIASQPSIIPFPCAEEVEEEPYVIYSSSPNSSLSSLPEEITPVLPLNSGPPPSLSLPVPPVPQPAQRRSSGHHRRHSSASLRGHARKQSLSSICEVPEED</sequence>
<protein>
    <submittedName>
        <fullName evidence="2">Uncharacterized protein</fullName>
    </submittedName>
</protein>
<evidence type="ECO:0000313" key="4">
    <source>
        <dbReference type="Proteomes" id="UP000683000"/>
    </source>
</evidence>
<comment type="caution">
    <text evidence="2">The sequence shown here is derived from an EMBL/GenBank/DDBJ whole genome shotgun (WGS) entry which is preliminary data.</text>
</comment>
<feature type="region of interest" description="Disordered" evidence="1">
    <location>
        <begin position="110"/>
        <end position="184"/>
    </location>
</feature>